<evidence type="ECO:0000313" key="3">
    <source>
        <dbReference type="Proteomes" id="UP000595437"/>
    </source>
</evidence>
<feature type="region of interest" description="Disordered" evidence="1">
    <location>
        <begin position="30"/>
        <end position="49"/>
    </location>
</feature>
<name>A0A7T8KA14_CALRO</name>
<proteinExistence type="predicted"/>
<dbReference type="AlphaFoldDB" id="A0A7T8KA14"/>
<evidence type="ECO:0000256" key="1">
    <source>
        <dbReference type="SAM" id="MobiDB-lite"/>
    </source>
</evidence>
<reference evidence="3" key="1">
    <citation type="submission" date="2021-01" db="EMBL/GenBank/DDBJ databases">
        <title>Caligus Genome Assembly.</title>
        <authorList>
            <person name="Gallardo-Escarate C."/>
        </authorList>
    </citation>
    <scope>NUCLEOTIDE SEQUENCE [LARGE SCALE GENOMIC DNA]</scope>
</reference>
<dbReference type="Proteomes" id="UP000595437">
    <property type="component" value="Chromosome 8"/>
</dbReference>
<keyword evidence="3" id="KW-1185">Reference proteome</keyword>
<dbReference type="EMBL" id="CP045897">
    <property type="protein sequence ID" value="QQP51668.1"/>
    <property type="molecule type" value="Genomic_DNA"/>
</dbReference>
<gene>
    <name evidence="2" type="ORF">FKW44_013094</name>
</gene>
<organism evidence="2 3">
    <name type="scientific">Caligus rogercresseyi</name>
    <name type="common">Sea louse</name>
    <dbReference type="NCBI Taxonomy" id="217165"/>
    <lineage>
        <taxon>Eukaryota</taxon>
        <taxon>Metazoa</taxon>
        <taxon>Ecdysozoa</taxon>
        <taxon>Arthropoda</taxon>
        <taxon>Crustacea</taxon>
        <taxon>Multicrustacea</taxon>
        <taxon>Hexanauplia</taxon>
        <taxon>Copepoda</taxon>
        <taxon>Siphonostomatoida</taxon>
        <taxon>Caligidae</taxon>
        <taxon>Caligus</taxon>
    </lineage>
</organism>
<sequence>QCTSPGRQFSVLVRYFFWTVTYRCQCAGTTPTTTTPTTTTPTTTAAATT</sequence>
<feature type="non-terminal residue" evidence="2">
    <location>
        <position position="1"/>
    </location>
</feature>
<evidence type="ECO:0000313" key="2">
    <source>
        <dbReference type="EMBL" id="QQP51668.1"/>
    </source>
</evidence>
<accession>A0A7T8KA14</accession>
<protein>
    <submittedName>
        <fullName evidence="2">Uncharacterized protein</fullName>
    </submittedName>
</protein>